<keyword evidence="12" id="KW-0496">Mitochondrion</keyword>
<evidence type="ECO:0000256" key="1">
    <source>
        <dbReference type="ARBA" id="ARBA00004141"/>
    </source>
</evidence>
<keyword evidence="7" id="KW-0520">NAD</keyword>
<gene>
    <name evidence="12" type="primary">nad4L</name>
</gene>
<evidence type="ECO:0000256" key="7">
    <source>
        <dbReference type="ARBA" id="ARBA00023027"/>
    </source>
</evidence>
<comment type="subcellular location">
    <subcellularLocation>
        <location evidence="1">Membrane</location>
        <topology evidence="1">Multi-pass membrane protein</topology>
    </subcellularLocation>
</comment>
<evidence type="ECO:0000256" key="8">
    <source>
        <dbReference type="ARBA" id="ARBA00023136"/>
    </source>
</evidence>
<keyword evidence="8 11" id="KW-0472">Membrane</keyword>
<dbReference type="GO" id="GO:0016020">
    <property type="term" value="C:membrane"/>
    <property type="evidence" value="ECO:0007669"/>
    <property type="project" value="UniProtKB-SubCell"/>
</dbReference>
<keyword evidence="4 11" id="KW-0812">Transmembrane</keyword>
<dbReference type="Pfam" id="PF00420">
    <property type="entry name" value="Oxidored_q2"/>
    <property type="match status" value="1"/>
</dbReference>
<evidence type="ECO:0000256" key="9">
    <source>
        <dbReference type="ARBA" id="ARBA00031586"/>
    </source>
</evidence>
<feature type="transmembrane region" description="Helical" evidence="11">
    <location>
        <begin position="56"/>
        <end position="81"/>
    </location>
</feature>
<evidence type="ECO:0000256" key="10">
    <source>
        <dbReference type="ARBA" id="ARBA00049551"/>
    </source>
</evidence>
<dbReference type="InterPro" id="IPR039428">
    <property type="entry name" value="NUOK/Mnh_C1-like"/>
</dbReference>
<evidence type="ECO:0000256" key="2">
    <source>
        <dbReference type="ARBA" id="ARBA00010519"/>
    </source>
</evidence>
<keyword evidence="6 11" id="KW-1133">Transmembrane helix</keyword>
<dbReference type="Gene3D" id="1.10.287.3510">
    <property type="match status" value="1"/>
</dbReference>
<dbReference type="EMBL" id="MH592139">
    <property type="protein sequence ID" value="AXI98736.1"/>
    <property type="molecule type" value="Genomic_DNA"/>
</dbReference>
<geneLocation type="mitochondrion" evidence="12"/>
<comment type="catalytic activity">
    <reaction evidence="10">
        <text>a ubiquinone + NADH + 5 H(+)(in) = a ubiquinol + NAD(+) + 4 H(+)(out)</text>
        <dbReference type="Rhea" id="RHEA:29091"/>
        <dbReference type="Rhea" id="RHEA-COMP:9565"/>
        <dbReference type="Rhea" id="RHEA-COMP:9566"/>
        <dbReference type="ChEBI" id="CHEBI:15378"/>
        <dbReference type="ChEBI" id="CHEBI:16389"/>
        <dbReference type="ChEBI" id="CHEBI:17976"/>
        <dbReference type="ChEBI" id="CHEBI:57540"/>
        <dbReference type="ChEBI" id="CHEBI:57945"/>
        <dbReference type="EC" id="7.1.1.2"/>
    </reaction>
</comment>
<evidence type="ECO:0000256" key="6">
    <source>
        <dbReference type="ARBA" id="ARBA00022989"/>
    </source>
</evidence>
<evidence type="ECO:0000256" key="11">
    <source>
        <dbReference type="SAM" id="Phobius"/>
    </source>
</evidence>
<evidence type="ECO:0000313" key="12">
    <source>
        <dbReference type="EMBL" id="AXI98736.1"/>
    </source>
</evidence>
<evidence type="ECO:0000256" key="3">
    <source>
        <dbReference type="ARBA" id="ARBA00016612"/>
    </source>
</evidence>
<comment type="similarity">
    <text evidence="2">Belongs to the complex I subunit 4L family.</text>
</comment>
<dbReference type="AlphaFoldDB" id="A0A345UE50"/>
<protein>
    <recommendedName>
        <fullName evidence="3">NADH-ubiquinone oxidoreductase chain 4L</fullName>
    </recommendedName>
    <alternativeName>
        <fullName evidence="9">NADH dehydrogenase subunit 4L</fullName>
    </alternativeName>
</protein>
<sequence length="96" mass="11178">MLSFILMGGLFIFYSGLVSFLFNYHRFLNSLLSLEFMSLSVFLMVMYMFSCFSEEIFSLYFLVMLVCESVMGLSLLIVSIYSYSYDYMKSISVLVC</sequence>
<accession>A0A345UE50</accession>
<evidence type="ECO:0000256" key="5">
    <source>
        <dbReference type="ARBA" id="ARBA00022967"/>
    </source>
</evidence>
<dbReference type="GO" id="GO:0008137">
    <property type="term" value="F:NADH dehydrogenase (ubiquinone) activity"/>
    <property type="evidence" value="ECO:0007669"/>
    <property type="project" value="UniProtKB-EC"/>
</dbReference>
<reference evidence="12" key="1">
    <citation type="journal article" date="2018" name="Mol. Phylogenet. Evol.">
        <title>Species delimitation and mitogenome phylogenetics in the subterranean genus Pseudoniphargus (Crustacea: Amphipoda).</title>
        <authorList>
            <person name="Stokkan M."/>
            <person name="Jurado-Rivera J.A."/>
            <person name="Oromi P."/>
            <person name="Juan C."/>
            <person name="Jaume D."/>
            <person name="Pons J."/>
        </authorList>
    </citation>
    <scope>NUCLEOTIDE SEQUENCE</scope>
</reference>
<name>A0A345UE50_9CRUS</name>
<feature type="transmembrane region" description="Helical" evidence="11">
    <location>
        <begin position="31"/>
        <end position="50"/>
    </location>
</feature>
<evidence type="ECO:0000256" key="4">
    <source>
        <dbReference type="ARBA" id="ARBA00022692"/>
    </source>
</evidence>
<keyword evidence="5" id="KW-1278">Translocase</keyword>
<proteinExistence type="inferred from homology"/>
<organism evidence="12">
    <name type="scientific">Pseudoniphargus sp. 1-Basque</name>
    <dbReference type="NCBI Taxonomy" id="2212664"/>
    <lineage>
        <taxon>Eukaryota</taxon>
        <taxon>Metazoa</taxon>
        <taxon>Ecdysozoa</taxon>
        <taxon>Arthropoda</taxon>
        <taxon>Crustacea</taxon>
        <taxon>Multicrustacea</taxon>
        <taxon>Malacostraca</taxon>
        <taxon>Eumalacostraca</taxon>
        <taxon>Peracarida</taxon>
        <taxon>Amphipoda</taxon>
        <taxon>Senticaudata</taxon>
        <taxon>Gammarida</taxon>
        <taxon>Crangonyctidira</taxon>
        <taxon>Allocrangonyctoidea</taxon>
        <taxon>Allocrangonyctidae</taxon>
        <taxon>Pseudoniphargus</taxon>
    </lineage>
</organism>
<feature type="transmembrane region" description="Helical" evidence="11">
    <location>
        <begin position="6"/>
        <end position="24"/>
    </location>
</feature>